<name>A0A9Y1FML4_9ARCH</name>
<protein>
    <submittedName>
        <fullName evidence="2">Uncharacterized protein</fullName>
    </submittedName>
</protein>
<keyword evidence="1" id="KW-1133">Transmembrane helix</keyword>
<organism evidence="2">
    <name type="scientific">Candidatus Heimdallarchaeum endolithica</name>
    <dbReference type="NCBI Taxonomy" id="2876572"/>
    <lineage>
        <taxon>Archaea</taxon>
        <taxon>Promethearchaeati</taxon>
        <taxon>Candidatus Heimdallarchaeota</taxon>
        <taxon>Candidatus Heimdallarchaeia (ex Rinke et al. 2021) (nom. nud.)</taxon>
        <taxon>Candidatus Heimdallarchaeales</taxon>
        <taxon>Candidatus Heimdallarchaeaceae</taxon>
        <taxon>Candidatus Heimdallarchaeum</taxon>
    </lineage>
</organism>
<keyword evidence="1" id="KW-0812">Transmembrane</keyword>
<keyword evidence="1" id="KW-0472">Membrane</keyword>
<evidence type="ECO:0000256" key="1">
    <source>
        <dbReference type="SAM" id="Phobius"/>
    </source>
</evidence>
<reference evidence="2" key="1">
    <citation type="journal article" date="2022" name="Nat. Microbiol.">
        <title>Unique mobile elements and scalable gene flow at the prokaryote-eukaryote boundary revealed by circularized Asgard archaea genomes.</title>
        <authorList>
            <person name="Wu F."/>
            <person name="Speth D.R."/>
            <person name="Philosof A."/>
            <person name="Cremiere A."/>
            <person name="Narayanan A."/>
            <person name="Barco R.A."/>
            <person name="Connon S.A."/>
            <person name="Amend J.P."/>
            <person name="Antoshechkin I.A."/>
            <person name="Orphan V.J."/>
        </authorList>
    </citation>
    <scope>NUCLEOTIDE SEQUENCE</scope>
    <source>
        <strain evidence="2">PR6</strain>
    </source>
</reference>
<evidence type="ECO:0000313" key="2">
    <source>
        <dbReference type="EMBL" id="UJG42822.1"/>
    </source>
</evidence>
<accession>A0A9Y1FML4</accession>
<dbReference type="Proteomes" id="UP001200513">
    <property type="component" value="Chromosome"/>
</dbReference>
<proteinExistence type="predicted"/>
<gene>
    <name evidence="2" type="ORF">K9W46_10605</name>
</gene>
<sequence>MQKIKSKMNTFLGKLNKRSLVITGVALFISVIVILQSFSIALYPQSSDDDSYTFFYSDFSDKEEWKGVYRLSWGSIIVDSNFNAMSKKIDLYWYGMQQLFLEVKGIDSLKLDSSSAIQVIDADTSRILYELRGSQLSSFNVSVDLSAYVYEDTSALYINIIGSIKIIDYIRIFTPKLYYHNFLNDGKTFPNAYHEFNQLYIDYLAYTEEVTYETPVIKVPEGNNVNLTFAFNLVPSLTSNYSMFAHIYADIYGLGGFGEVEQRIELGYSYTNMSFGADYVSLIDKEITLLGNYYVRFYLNFDCFETNEEDIQIKLIAFFIQPHNNVEAQSEYVDPALYIRKSPNAYISEQVVEGRVFNALTVDRQGYIATYKISHMDTIFYDKLDPSTIEENYTIGNPDTLVYDFDSSKNLRLNSSGYLYSSESIGSDFSVSTSFNLNSLASNRIFAGIGIYGTHSYEFAVGNMTLYEETYVDEETTTVKVKEVYQAYLHVYKDNLLIRSYALNQTFGEGQVISLSLSSKFGYKAYSVQINYEEIVISLPEIIAIGGKPGIFAKIPQPSPDNFVSFYYLSASGITEYSPRRLLIYSKTQQYVTVVLKATRINPLSFSSEKVVIDEKKLSQNKEGILYFSYIPKPFEYIHLEVYCTNPDEELTSSFSILAMKFSGIHEYNTIIPSYDYYDISDSVYFEKRNLISEDLSDNFIASYDAIVEERYSLLEIGAEAQDSLPDTQIDIYTRKLNSGLPFTFQGTVYWTEHESGSFFSHVLYLDLSPGNYEIRLERPLIFTSKLNISYLLLRPLTSYANAVTDSVGFTNPLSWEKDFTTDKIDAFNGIDQFIEESYYSLVHPSCYMKDDGNGNYEQYTDWTPSTDDTQIWSVEDNLASFVGGVKLDIPDVSTGSEGYPYLRFVARTYSNYTIDLKLTLTYSDGSTNEYYYSVSQEPKVYFFNFDYTDSPKILSGIEFFTNYILYNDKDESVIVSDIHLYRFTNIEVKLEDQSYLDDSGFDTSDYSGDNFSVAPFLSDYYGLLDIDLNYIPSNERVKVWTDNDAEGLKQYYYNNNNHYLLPSTVTVPINDWRVNKGASVGIYSTPLTSLNLNFMISMDIENRKTFNEDMTIELFEYKFKPNTDAYATSLPYSYYKLKFYLYGSIEMQNEEGEMEGGYLYYRLFAYDGVEETELTPTYDMLSDNTDFLQAISTNTLDFPNMLRITDNYEKGITHLIYNTNEESELRAVFPVNFEEAYTISIHFGQDQRIEREYADADSKNDVFDTPFFVGVSSFDTFLELYEGSGEKATLLFADVTIPSSMFPSLFIQTSEAINSTTELSWETDYSINWTPEPTFYVNSYEPSRNDETGYKPLAHHINLFENRYLLLEDLKTIFEEIDVTPYLVNENYGDFLYLPKYYSATLSTFQDVYVTNYDLSFEGTGNFQLIGNTILSSYTFDYNDEKNKNWKNEFIYKTVSSLKFISTYEKDSLPKTYLSCLDYLSYEYYAKNKKREYSFTDGFTNYEDWTTVDFSLFERVKEPSLRSSPLGLVIDENSIDFTNENMDSIYDYFDPTDELEDLFSFSGKTMYYLPSYYMKGGDDQPGHSLWDRVLAGEAFQGFNPSSSPYYQNQQYLYNNWMYDLQSQIIQKEAKNIDEDSELNIYNFYDEFPEDGLDFSCMLPDYLRFKPVYYSASLPKDFIWSFDINVDSWSLGNLAEDYVKFFDKEEGRYSFYITIPIILPSHGNKPYYQDLSPDPNVLRLFIYYDSGTEYHDSEIEKGYVKLDPHYSIYLGRSIIGVWKASESVSLHFEIAVEEKEIDESYAIYQEGVNGGPQITAYYDYNLQMWINNDNMYWDLLKLPMWMLTITYPYKDKDYDAIENTYQYDLMYNQLFNTLPSENGYINPQYFQAFNTYYKGLYGDKEPTGFQIDGRLFFDTGTLTEHTYHWLQYQRSLVSDKYYSLSLSEYGIDPSDPSLYDLDYHYYSRDNYAGMVRSDMADVRFENPRYVRGEYDWFNIANEIYENDFALYNIDYALDNSLYKIPQRTIGFGVNYPFVGISDVSITPLNSIQTTDLDEDGEEDFSVINGEVATDGENVIVKPGSAITSLDLSNDLDIAIKYKDIISSCRGYYDKTLLDYSFEVGLQDLHNPNLKYYFYMKNRYPYNQYFEYKNSEQIDSIDHFGGDDSLPSLDSGITQPLMGTYVGIKGYAQSSSDYSLITDTLSSTFKRIFQPKNSILYDYLNIKYDVTTKILTFILWSEKYGNKQSYEISYNLSETGELGTNDLTNYTLYFKTENAYLFIDKIYTRTFMPVEDTNSERYYRGAGKLGDYYLYSPVNHGLELQNQVKLSYEDYNLNSFPSTEFYFIPTSESSFSLDLFGIKSDDTLENFLKLEINGKECKLSLDSGDSWNSLNNTEIENMFDVVNSYTWNSLSIHRGSEEDQLIINLNNQDYPFVFYIDTEEYYKYKFTLTHKRSRTVIDNLSFISLYEEFENDRELLNDEWEKDISRGFYRQIQVTKVQSQLIIYGAAIIEGETEVAVTFNDDPSTTVSQVWKMSSVGMKMDYFSYVIPSSVDMSSPVKISLSVSNMAIINWLSIEPMKDVESILYLSNNNKYINQVYSPMEYLSGSELVDTSTYEQPHALEVGGTTQVKFKYNYSPEDLDVAPNVVFEGFIKGQGKISFSFQVKLPDKLTSLNVNFIGLVGVGESTEQYIATISREEKTITYSAILSSAEEQEQWKYFYISLYQLARHIPKELLVDNYSNGSKEVDLLDENYPVSGIISDAKMVVNYAGAYVEKIIQLEKGASQNLYISDLKSTITNIHSAYPYENALSSLSEEIKWKKYDVPFDGYIPLDNVYLDDFDGSSYYIYDVVVYVDASTYSKVHLTVETEGSFVLSNRYSIILQKMGFSNEVVSTVFSAQQGYTPLYLHVVFPKTAFNQNIRIQYISNGGVAISAENNREGDAISEWLISTPFYSEKNEDTVDYLNFISQVTPMEGERFEKRVVDSEGFTHTETIEFSEFTFPGFCPILDFVPHAVPSGYSVILTTTLDFAKSLNTSLVLLLNKESGITIQSLLWDETPLLYINEGVFNEIDSDLENGMITIPLNSEGLTVNSLFSPKENNPNEYGFIENDPDYNFHFSSSDPYSIKTSSVNPDSVILNNKGIHRIVIQLTFPSPYNTDFGIYLENVDDSVRTVLSPSDKAIDFHAVAQKNFIQFENDLHQPQTLAQLEKNENTLFKSRYFKDDYGQYHSYRIYSLGFSDEYTLDKGKKWKIYDGDTDDSNDVIYESTTHYNWKHVIGKMNFAIVIDEGTPQVLQLPFNFLVGYMVFCDWLDTNGDGLEDTCAPYIGLADPLDASSTYDDVKKGVVYNTEEEKKISYDVTDEQQAELKNLTVHQSLVSSLSTTVITKTEEEIPLSYTSDEIAAIQNNGLTLDRYLHSLIENDYLTYSKDIARVKITISSSNNKAIDLAYDYDKEVLFTHSIDNATGEEEKIVYDFRYDCFSVLTPDAFANDNYRVDFYTFNNKLSLYNTDLYKLKETPNSYGLFDDPQTLSPMVVLENYNYEIKETVNSLDSKDEEILNNTPTTIVDAFVQGLTLSQLSVEMYDAEIEMDYYSLDLFYSVFFNEYLTLQQFFSSQETLNNNQKHQYYPTGTIQFAIWISSILNSYIIHQSDKLFDEYQNRTSRYDSEKKAIAAMSFLLDLIIPYRGFKTYGAEPEPEETHHPRFSSYVDFKYSLVMFWGLILGNSAGCGIPKNSIPMFRDSERTGKLLMIDELWDKAIKNWNLADKSRIDDPSEYLPYTDQAVVDKILFDARVRGDEAMIDWITNEDYSAEAYYMQPYGVDYAIYYWLKAFTIQQGYDPYAIKVYTIEEMNSQEREDFDENYFVIGVPVSTIEDRYLEYNWFVSLDKETRVPTSATSQLIDFIPLVFGQSSNPHVRTMMKIIKRLGNVAKGENFGYNTFSMSEFSLIVTLEFLVNLIDIGALLIDIRDAYIGATPFIRKMSLMQIPMDILDLFTPGPFSLVGNTMNNIFKSIVGDIPTGVKGLTKTANLLDIIQNSAQGEWKSIARAAGKSELMIWIVEAAQVTYRFSTLANQFYQWFFFLPQKIFMSSLQITLNSFMIFASKMIYTIRRMDIEEATLLNIKAQEYFYQGLDDTAKMTRAILSHPKMLSRFGTEGLIERANIVAKYYMNIIIKKVMELEATSKAILESVEKSRFYVMMALRYATHMYMNTPGGVGIHFSPNLIDNDKETEGRYFSTVDNTTIRHDISNSLDIYRFNYIADSKTRLNFEKAKFTISDLEAAKIKLAISFSSLSAIHSTPETFQAYKETLEYIDERLKQITNEEGENLEYTPIWWILHVPVNADMNKYSLRPIFDENPAVSFVLRIFMLEKALNENLEKSMAEGEINFGDYDVRTEYEKEIRSSLDKILSSAPVGLSHRGFELVEDIDRKYVWRARILELFGQTQGSLCKLKTRDEFGDWVRYGRTGTDLLGLFGYEEYKQCKKTIRRILSARSQDAVSFIYYFMSLGLFGFRFYSDDESVMAQLRKDFPDHDFDTEPSISFTKLATKYGVSDFQGLMPSKEFIVQALTHLGLKGLAIDTKITNSLYSVTDSMGIFNKAIAKNILTSVAAENAYIGHGSVIYYKDKTQGEIIKDFDKNSVYFARYVDGKDTKPPMAFIPGDAILLYDTNEDRYLFLRNNYPERFFYEGFTFQKTEFLVYWFRINEVTGKGEVVYDILDHYCKDEEGKLKEGITIVGTEDVLTDMNKFYPKRNKIRSSQPIISIEVKQNGENTDYVVSMDEKLPLFKFVGGDYATPTEKDINFASFLYPSKYSGNIVFGLLDDNLEFIDEKGLWPVYMGLSPSRYTYNVKGINLENVNSAKELLDKLDKKENLPEVEVATNTNKLITRPATVQEVNQQRVYELIRWYTTNQVYTYYVSTLKKENKAFLCRAYLDDWNAVKSLGEIIEIIEDSEGYLYQKYGYKNKQEYLNFRINMIQTIINEQEQFYKYKFKDDNLSNEDKLIEFLKEQKEFFERLSKQAAKIEAFQEPFFSNLRLDIYEESLSQSILDINYETMLTLLLSNRFNSYNKIRLFEGDVPFSRNQMKFAFDNIILQLGTKTFIEEAKKMGILDLNENTDEIIDMMNKVLIKVHRNTPKIRKNIAKKVEIYGPKTAEKQILFYHKERMQRINYQKEQLKIERAEERLWKLYGEKTENKKKDLTVEQLYEIEEEFNNLNGKSIVEKTGTGMVVVENGDIYTVKIFNVISDVMYKKISIVQRGYAHDMIEKVVGLAEHISYNEGRKRTYINCAMINILYLIQALTCGNIRIDNYKNLEELKKLEEFKKILINYLGKERTERILKLFKEPMIGVKTSPRVDEKLKTGFLQTFGSVDFHQPSKTLPDIYGKYALNGMMKKNILMLLEIIYGIYYTGVKYTKDLNENLTDTIIMKFKKTIEDGKEILRLKDVKLRKEELEGEFIYTIKELNTGLDEKTKTILLKLAKKPYSSVFGPEFMSKNELQKMVDKIIDEYEKIIQLKIRNFNDIITEEDMKVVLIAEEFKIENLLKIFKTK</sequence>
<feature type="transmembrane region" description="Helical" evidence="1">
    <location>
        <begin position="20"/>
        <end position="43"/>
    </location>
</feature>
<dbReference type="EMBL" id="CP084167">
    <property type="protein sequence ID" value="UJG42822.1"/>
    <property type="molecule type" value="Genomic_DNA"/>
</dbReference>